<organism evidence="1 2">
    <name type="scientific">Siphonobacter aquaeclarae</name>
    <dbReference type="NCBI Taxonomy" id="563176"/>
    <lineage>
        <taxon>Bacteria</taxon>
        <taxon>Pseudomonadati</taxon>
        <taxon>Bacteroidota</taxon>
        <taxon>Cytophagia</taxon>
        <taxon>Cytophagales</taxon>
        <taxon>Cytophagaceae</taxon>
        <taxon>Siphonobacter</taxon>
    </lineage>
</organism>
<evidence type="ECO:0000313" key="2">
    <source>
        <dbReference type="Proteomes" id="UP000198901"/>
    </source>
</evidence>
<dbReference type="EMBL" id="FNGS01000003">
    <property type="protein sequence ID" value="SDL78613.1"/>
    <property type="molecule type" value="Genomic_DNA"/>
</dbReference>
<dbReference type="SUPFAM" id="SSF52540">
    <property type="entry name" value="P-loop containing nucleoside triphosphate hydrolases"/>
    <property type="match status" value="1"/>
</dbReference>
<dbReference type="InterPro" id="IPR027417">
    <property type="entry name" value="P-loop_NTPase"/>
</dbReference>
<dbReference type="RefSeq" id="WP_093200591.1">
    <property type="nucleotide sequence ID" value="NZ_FNGS01000003.1"/>
</dbReference>
<proteinExistence type="predicted"/>
<dbReference type="AlphaFoldDB" id="A0A1G9MWW1"/>
<gene>
    <name evidence="1" type="ORF">SAMN04488090_1772</name>
</gene>
<reference evidence="1 2" key="1">
    <citation type="submission" date="2016-10" db="EMBL/GenBank/DDBJ databases">
        <authorList>
            <person name="de Groot N.N."/>
        </authorList>
    </citation>
    <scope>NUCLEOTIDE SEQUENCE [LARGE SCALE GENOMIC DNA]</scope>
    <source>
        <strain evidence="1 2">DSM 21668</strain>
    </source>
</reference>
<dbReference type="OrthoDB" id="856045at2"/>
<sequence>MKANTKSLLTHYSPSVNIIRDAERELTYYPTPNAERVVHQIANDFKQGTRAFNVIGSYGTGKSSLLWAFEQTLRKKQRFFEVSLVSNATVKFIKFVGEYRSIVSVFAEQLNIDTATTVNLPQAILAEIFNQYYTLNKALSNGEQPLVVLIIDEFGKFLEYAADNHPEQELYFVQQLTEFINNQDYNFCLLTTVHQNFDAYAYSLTSTQRNEWSKVKGRFREITFNEPVEQLLLLMAQHLNRPAQKKVDITESLSIAQRSNSLRLDHRMAQDVAEKLYPLDVLSASVLTIALQRYGQNERSVFSFLQATDDTGLGHFEQNKHNPFYNAANVFDYLIFNYYAFLNSRSNTDYLAWLGIRLALENVERCFPDHTQPYEKLVKAIGLLSLTLPQSAVLDRLFLEEYGRTCLGLENTAELLENLTQRKIIQYRAYKTRYVPNEGTDLDIQTAIQQADVDTIGDVTTLLQRYYQLPPILAKMYAYENGTPRLFEYHISEWPIDKTPSGEVDGYINLIFNPALSLNEVKIHSERQKEAIIYVHYQNTNPIREQLEEIERTQKVIDRNPDDLVAVRELQKLLQHHKNLLNHYILDGLLQDETVDTSTVWVFRGQEKRGIQSRRDLNKLLSQVCYEVYDRTPRFRNELINRHKISSSMNAPKRLFLQRLVNNWHEPDLGFEKDRFPPEKTIYLTLLKENGLVLGEDRPSGNKLLEPLSPAPNSSFHFLWTECSAFLEESKLSRKSVADLVEKLSKRPYKLKQGLIEFWLPAFLYIKRDDFALFQEGVYVPKMSSEVLELINKNPQRFAVKAFSLDGVRIDLFNSYRRFLNQSSELRFGNQAFIEVVRPFLTFYRDLPPYAKQTKRLSKEALAIREAIAQSKEPEKTFFEDFPVALGYTLDDLHRGATSVEIYIERLQDSVRELRGSYDELIDRFEKFITDEYIGERLSFSEYRAKLQSRFQRIRKHLLLSTQKTFLQRLNSPLDDRKAWLNSIAQAVLGKPLDLLQDEDELRLYDKFKGIIRDLDNLTQLSVEEVNSDEESVFSVEITSFVDGITKNVVRMPASKQAQIQTIETSIRSILKTDSDVNIAAIANILKDLLKK</sequence>
<accession>A0A1G9MWW1</accession>
<evidence type="ECO:0000313" key="1">
    <source>
        <dbReference type="EMBL" id="SDL78613.1"/>
    </source>
</evidence>
<keyword evidence="2" id="KW-1185">Reference proteome</keyword>
<name>A0A1G9MWW1_9BACT</name>
<dbReference type="PROSITE" id="PS00018">
    <property type="entry name" value="EF_HAND_1"/>
    <property type="match status" value="1"/>
</dbReference>
<dbReference type="Gene3D" id="3.40.50.300">
    <property type="entry name" value="P-loop containing nucleotide triphosphate hydrolases"/>
    <property type="match status" value="1"/>
</dbReference>
<protein>
    <submittedName>
        <fullName evidence="1">Uncharacterized protein</fullName>
    </submittedName>
</protein>
<dbReference type="InterPro" id="IPR018247">
    <property type="entry name" value="EF_Hand_1_Ca_BS"/>
</dbReference>
<dbReference type="STRING" id="563176.SAMN04488090_1772"/>
<dbReference type="Proteomes" id="UP000198901">
    <property type="component" value="Unassembled WGS sequence"/>
</dbReference>